<evidence type="ECO:0000313" key="4">
    <source>
        <dbReference type="Proteomes" id="UP000703269"/>
    </source>
</evidence>
<feature type="signal peptide" evidence="1">
    <location>
        <begin position="1"/>
        <end position="34"/>
    </location>
</feature>
<organism evidence="3 4">
    <name type="scientific">Phanerochaete sordida</name>
    <dbReference type="NCBI Taxonomy" id="48140"/>
    <lineage>
        <taxon>Eukaryota</taxon>
        <taxon>Fungi</taxon>
        <taxon>Dikarya</taxon>
        <taxon>Basidiomycota</taxon>
        <taxon>Agaricomycotina</taxon>
        <taxon>Agaricomycetes</taxon>
        <taxon>Polyporales</taxon>
        <taxon>Phanerochaetaceae</taxon>
        <taxon>Phanerochaete</taxon>
    </lineage>
</organism>
<dbReference type="Gene3D" id="3.20.20.80">
    <property type="entry name" value="Glycosidases"/>
    <property type="match status" value="1"/>
</dbReference>
<proteinExistence type="predicted"/>
<dbReference type="PANTHER" id="PTHR42767">
    <property type="entry name" value="ENDO-BETA-1,6-GALACTANASE"/>
    <property type="match status" value="1"/>
</dbReference>
<dbReference type="PROSITE" id="PS51257">
    <property type="entry name" value="PROKAR_LIPOPROTEIN"/>
    <property type="match status" value="1"/>
</dbReference>
<sequence length="504" mass="53204">MHIRAASAILTPKIDMARLLLLAALWASCSSVLAFTVSSTPGQVINGIGASGAWWPNDIFKFPESVREQVAELLFGSSGAGLTSYRYNVGAGGFGVNNPVRAPETFYVSPGVYNWSADAAGVYFLKQAAQYKVPQLTAFVNSAPKTMTTNGASCGGNLITAQIPAYAQYLADVISHWKQEGVIFTHVSPMNEPDDTFGTCGQEGMEVTPQQRASVVNTLRTALNAAGLQSVGIMADESSSTGNFVPEAPEWLPQVTKGALAAVSHHQYGFGNDAAVAQMGAVGRNLSGVNTWFTEICCFKAASASQQNNPAAPLTYAGIYEPTMIGALQLGQLIYQSFTQALDAHFDFWTALSNGIGCAPLGNAACPVTANPNGWNDGLIYYDPNYASNHNTAVYSIKRLFLMKHFANFVWMGSTRFSVTGLPANVFGMAFKAPSQQSTQLGAARSSLILMNMGSSSVSVQPSQANLGNAVGGALTSPSVDWQTFGASSSVSLPALSITTLLFN</sequence>
<evidence type="ECO:0000256" key="1">
    <source>
        <dbReference type="SAM" id="SignalP"/>
    </source>
</evidence>
<comment type="caution">
    <text evidence="3">The sequence shown here is derived from an EMBL/GenBank/DDBJ whole genome shotgun (WGS) entry which is preliminary data.</text>
</comment>
<reference evidence="3 4" key="1">
    <citation type="submission" date="2021-08" db="EMBL/GenBank/DDBJ databases">
        <title>Draft Genome Sequence of Phanerochaete sordida strain YK-624.</title>
        <authorList>
            <person name="Mori T."/>
            <person name="Dohra H."/>
            <person name="Suzuki T."/>
            <person name="Kawagishi H."/>
            <person name="Hirai H."/>
        </authorList>
    </citation>
    <scope>NUCLEOTIDE SEQUENCE [LARGE SCALE GENOMIC DNA]</scope>
    <source>
        <strain evidence="3 4">YK-624</strain>
    </source>
</reference>
<dbReference type="OrthoDB" id="2012278at2759"/>
<dbReference type="PANTHER" id="PTHR42767:SF1">
    <property type="entry name" value="ENDO-BETA-1,6-GALACTANASE-LIKE DOMAIN-CONTAINING PROTEIN"/>
    <property type="match status" value="1"/>
</dbReference>
<dbReference type="SUPFAM" id="SSF51445">
    <property type="entry name" value="(Trans)glycosidases"/>
    <property type="match status" value="1"/>
</dbReference>
<gene>
    <name evidence="3" type="ORF">PsYK624_156250</name>
</gene>
<dbReference type="InterPro" id="IPR039514">
    <property type="entry name" value="6GAL-like"/>
</dbReference>
<keyword evidence="3" id="KW-0378">Hydrolase</keyword>
<accession>A0A9P3LLB0</accession>
<protein>
    <submittedName>
        <fullName evidence="3">Glycoside hydrolase family 30 protein</fullName>
    </submittedName>
</protein>
<evidence type="ECO:0000313" key="3">
    <source>
        <dbReference type="EMBL" id="GJE99371.1"/>
    </source>
</evidence>
<dbReference type="Pfam" id="PF14587">
    <property type="entry name" value="Glyco_hydr_30_2"/>
    <property type="match status" value="1"/>
</dbReference>
<name>A0A9P3LLB0_9APHY</name>
<dbReference type="AlphaFoldDB" id="A0A9P3LLB0"/>
<feature type="domain" description="Endo-beta-1,6-galactanase-like" evidence="2">
    <location>
        <begin position="42"/>
        <end position="230"/>
    </location>
</feature>
<dbReference type="InterPro" id="IPR017853">
    <property type="entry name" value="GH"/>
</dbReference>
<keyword evidence="4" id="KW-1185">Reference proteome</keyword>
<dbReference type="InterPro" id="IPR039743">
    <property type="entry name" value="6GAL/EXGAL"/>
</dbReference>
<dbReference type="EMBL" id="BPQB01000107">
    <property type="protein sequence ID" value="GJE99371.1"/>
    <property type="molecule type" value="Genomic_DNA"/>
</dbReference>
<keyword evidence="1" id="KW-0732">Signal</keyword>
<dbReference type="Proteomes" id="UP000703269">
    <property type="component" value="Unassembled WGS sequence"/>
</dbReference>
<dbReference type="GO" id="GO:0004553">
    <property type="term" value="F:hydrolase activity, hydrolyzing O-glycosyl compounds"/>
    <property type="evidence" value="ECO:0007669"/>
    <property type="project" value="InterPro"/>
</dbReference>
<feature type="chain" id="PRO_5040460361" evidence="1">
    <location>
        <begin position="35"/>
        <end position="504"/>
    </location>
</feature>
<evidence type="ECO:0000259" key="2">
    <source>
        <dbReference type="Pfam" id="PF14587"/>
    </source>
</evidence>